<organism evidence="1 2">
    <name type="scientific">Candidatus Magnetoglobus multicellularis str. Araruama</name>
    <dbReference type="NCBI Taxonomy" id="890399"/>
    <lineage>
        <taxon>Bacteria</taxon>
        <taxon>Pseudomonadati</taxon>
        <taxon>Thermodesulfobacteriota</taxon>
        <taxon>Desulfobacteria</taxon>
        <taxon>Desulfobacterales</taxon>
        <taxon>Desulfobacteraceae</taxon>
        <taxon>Candidatus Magnetoglobus</taxon>
    </lineage>
</organism>
<gene>
    <name evidence="1" type="ORF">OMM_13736</name>
</gene>
<dbReference type="EMBL" id="ATBP01002516">
    <property type="protein sequence ID" value="ETR65774.1"/>
    <property type="molecule type" value="Genomic_DNA"/>
</dbReference>
<reference evidence="2" key="1">
    <citation type="submission" date="2012-11" db="EMBL/GenBank/DDBJ databases">
        <authorList>
            <person name="Lucero-Rivera Y.E."/>
            <person name="Tovar-Ramirez D."/>
        </authorList>
    </citation>
    <scope>NUCLEOTIDE SEQUENCE [LARGE SCALE GENOMIC DNA]</scope>
    <source>
        <strain evidence="2">Araruama</strain>
    </source>
</reference>
<dbReference type="AlphaFoldDB" id="A0A1V1NT81"/>
<evidence type="ECO:0000313" key="2">
    <source>
        <dbReference type="Proteomes" id="UP000189670"/>
    </source>
</evidence>
<name>A0A1V1NT81_9BACT</name>
<proteinExistence type="predicted"/>
<dbReference type="Proteomes" id="UP000189670">
    <property type="component" value="Unassembled WGS sequence"/>
</dbReference>
<protein>
    <submittedName>
        <fullName evidence="1">Uncharacterized protein</fullName>
    </submittedName>
</protein>
<sequence>MLFQKQKSNLYIKKKNLQQITFLNTAGGDKNDFALSVQQTTDEGYIVAAITESFNSGDSDILVVKYSRQGNIEWAKTIGGKNRDIPLHKRKSMNRIWKQMMKSLFLMGINLLVLFN</sequence>
<dbReference type="PANTHER" id="PTHR42754">
    <property type="entry name" value="ENDOGLUCANASE"/>
    <property type="match status" value="1"/>
</dbReference>
<accession>A0A1V1NT81</accession>
<comment type="caution">
    <text evidence="1">The sequence shown here is derived from an EMBL/GenBank/DDBJ whole genome shotgun (WGS) entry which is preliminary data.</text>
</comment>
<evidence type="ECO:0000313" key="1">
    <source>
        <dbReference type="EMBL" id="ETR65774.1"/>
    </source>
</evidence>
<dbReference type="PANTHER" id="PTHR42754:SF1">
    <property type="entry name" value="LIPOPROTEIN"/>
    <property type="match status" value="1"/>
</dbReference>